<sequence length="60" mass="6773">MAVGKFTEQEIIVPVPPDVTQLEPFLYQKTAFLRIFSRKENFFAFPAADAQATPGRSRKA</sequence>
<dbReference type="AlphaFoldDB" id="A0A2T4U881"/>
<gene>
    <name evidence="1" type="ORF">C6Y45_04625</name>
</gene>
<evidence type="ECO:0000313" key="2">
    <source>
        <dbReference type="Proteomes" id="UP000240509"/>
    </source>
</evidence>
<protein>
    <submittedName>
        <fullName evidence="1">Uncharacterized protein</fullName>
    </submittedName>
</protein>
<dbReference type="EMBL" id="PZJJ01000005">
    <property type="protein sequence ID" value="PTL39608.1"/>
    <property type="molecule type" value="Genomic_DNA"/>
</dbReference>
<name>A0A2T4U881_9BACI</name>
<comment type="caution">
    <text evidence="1">The sequence shown here is derived from an EMBL/GenBank/DDBJ whole genome shotgun (WGS) entry which is preliminary data.</text>
</comment>
<accession>A0A2T4U881</accession>
<reference evidence="1 2" key="1">
    <citation type="submission" date="2018-03" db="EMBL/GenBank/DDBJ databases">
        <title>Alkalicoccus saliphilus sp. nov., isolated from a mineral pool.</title>
        <authorList>
            <person name="Zhao B."/>
        </authorList>
    </citation>
    <scope>NUCLEOTIDE SEQUENCE [LARGE SCALE GENOMIC DNA]</scope>
    <source>
        <strain evidence="1 2">6AG</strain>
    </source>
</reference>
<dbReference type="Proteomes" id="UP000240509">
    <property type="component" value="Unassembled WGS sequence"/>
</dbReference>
<keyword evidence="2" id="KW-1185">Reference proteome</keyword>
<proteinExistence type="predicted"/>
<evidence type="ECO:0000313" key="1">
    <source>
        <dbReference type="EMBL" id="PTL39608.1"/>
    </source>
</evidence>
<organism evidence="1 2">
    <name type="scientific">Alkalicoccus saliphilus</name>
    <dbReference type="NCBI Taxonomy" id="200989"/>
    <lineage>
        <taxon>Bacteria</taxon>
        <taxon>Bacillati</taxon>
        <taxon>Bacillota</taxon>
        <taxon>Bacilli</taxon>
        <taxon>Bacillales</taxon>
        <taxon>Bacillaceae</taxon>
        <taxon>Alkalicoccus</taxon>
    </lineage>
</organism>